<dbReference type="FunFam" id="3.40.850.10:FF:000167">
    <property type="entry name" value="Uncharacterized protein"/>
    <property type="match status" value="1"/>
</dbReference>
<reference evidence="7" key="1">
    <citation type="submission" date="2015-05" db="EMBL/GenBank/DDBJ databases">
        <authorList>
            <person name="Fogelqvist Johan"/>
        </authorList>
    </citation>
    <scope>NUCLEOTIDE SEQUENCE [LARGE SCALE GENOMIC DNA]</scope>
</reference>
<comment type="caution">
    <text evidence="3">Lacks conserved residue(s) required for the propagation of feature annotation.</text>
</comment>
<keyword evidence="4" id="KW-0493">Microtubule</keyword>
<keyword evidence="2 4" id="KW-0067">ATP-binding</keyword>
<protein>
    <recommendedName>
        <fullName evidence="4">Kinesin-like protein</fullName>
    </recommendedName>
</protein>
<evidence type="ECO:0000256" key="3">
    <source>
        <dbReference type="PROSITE-ProRule" id="PRU00283"/>
    </source>
</evidence>
<evidence type="ECO:0000256" key="4">
    <source>
        <dbReference type="RuleBase" id="RU000394"/>
    </source>
</evidence>
<proteinExistence type="inferred from homology"/>
<dbReference type="InterPro" id="IPR032405">
    <property type="entry name" value="Kinesin_assoc"/>
</dbReference>
<dbReference type="GO" id="GO:0005524">
    <property type="term" value="F:ATP binding"/>
    <property type="evidence" value="ECO:0007669"/>
    <property type="project" value="UniProtKB-KW"/>
</dbReference>
<keyword evidence="1 4" id="KW-0547">Nucleotide-binding</keyword>
<dbReference type="Pfam" id="PF00225">
    <property type="entry name" value="Kinesin"/>
    <property type="match status" value="1"/>
</dbReference>
<keyword evidence="4" id="KW-0505">Motor protein</keyword>
<dbReference type="InterPro" id="IPR036961">
    <property type="entry name" value="Kinesin_motor_dom_sf"/>
</dbReference>
<evidence type="ECO:0000313" key="6">
    <source>
        <dbReference type="EMBL" id="CRK21492.1"/>
    </source>
</evidence>
<dbReference type="GO" id="GO:0003777">
    <property type="term" value="F:microtubule motor activity"/>
    <property type="evidence" value="ECO:0007669"/>
    <property type="project" value="InterPro"/>
</dbReference>
<dbReference type="PRINTS" id="PR00380">
    <property type="entry name" value="KINESINHEAVY"/>
</dbReference>
<dbReference type="Gene3D" id="3.40.850.10">
    <property type="entry name" value="Kinesin motor domain"/>
    <property type="match status" value="1"/>
</dbReference>
<dbReference type="SMART" id="SM00129">
    <property type="entry name" value="KISc"/>
    <property type="match status" value="1"/>
</dbReference>
<evidence type="ECO:0000256" key="2">
    <source>
        <dbReference type="ARBA" id="ARBA00022840"/>
    </source>
</evidence>
<dbReference type="SUPFAM" id="SSF52540">
    <property type="entry name" value="P-loop containing nucleoside triphosphate hydrolases"/>
    <property type="match status" value="1"/>
</dbReference>
<dbReference type="GO" id="GO:0007018">
    <property type="term" value="P:microtubule-based movement"/>
    <property type="evidence" value="ECO:0007669"/>
    <property type="project" value="InterPro"/>
</dbReference>
<dbReference type="InterPro" id="IPR001752">
    <property type="entry name" value="Kinesin_motor_dom"/>
</dbReference>
<dbReference type="PANTHER" id="PTHR47117:SF10">
    <property type="entry name" value="KINESIN-LIKE PROTEIN KIF1B"/>
    <property type="match status" value="1"/>
</dbReference>
<gene>
    <name evidence="6" type="ORF">BN1723_017931</name>
</gene>
<feature type="domain" description="Kinesin motor" evidence="5">
    <location>
        <begin position="1"/>
        <end position="227"/>
    </location>
</feature>
<organism evidence="6 7">
    <name type="scientific">Verticillium longisporum</name>
    <name type="common">Verticillium dahliae var. longisporum</name>
    <dbReference type="NCBI Taxonomy" id="100787"/>
    <lineage>
        <taxon>Eukaryota</taxon>
        <taxon>Fungi</taxon>
        <taxon>Dikarya</taxon>
        <taxon>Ascomycota</taxon>
        <taxon>Pezizomycotina</taxon>
        <taxon>Sordariomycetes</taxon>
        <taxon>Hypocreomycetidae</taxon>
        <taxon>Glomerellales</taxon>
        <taxon>Plectosphaerellaceae</taxon>
        <taxon>Verticillium</taxon>
    </lineage>
</organism>
<dbReference type="GO" id="GO:0008017">
    <property type="term" value="F:microtubule binding"/>
    <property type="evidence" value="ECO:0007669"/>
    <property type="project" value="InterPro"/>
</dbReference>
<dbReference type="Proteomes" id="UP000045706">
    <property type="component" value="Unassembled WGS sequence"/>
</dbReference>
<sequence length="355" mass="38757">MFRRISQLQEDKTLKCTVEVSYLEIYNERVRDLLNPANKGNLKVREHPSTGPYVEDLAKLVVGSFQEIEHLMDEGNKARTVAATNMNETSSRSHAVFTLMLTQKKLDVETKMEMEKVAKISLVDLAGSERATSTGATGARLKEGAEINRSLSSLGRVISALADLSTGKKKKGTGSSVPYRDSVLTWLLKDSLGGNSMTAMIAAISPADINYDETLSTLRYADSAKRIKNHAVVNEDANARMIRELKEELALLRGQLGGGSSGAAAVGSSVTAEEVYPEGTPLEKQFVSITSSDGAVKKVSKAEIAEQLNQSEKLLTDLNQTWEQKLAKTEEVHKEREAALEELGISIEKGKCPIW</sequence>
<accession>A0A0G4LHI4</accession>
<evidence type="ECO:0000259" key="5">
    <source>
        <dbReference type="PROSITE" id="PS50067"/>
    </source>
</evidence>
<dbReference type="InterPro" id="IPR019821">
    <property type="entry name" value="Kinesin_motor_CS"/>
</dbReference>
<dbReference type="GO" id="GO:0005874">
    <property type="term" value="C:microtubule"/>
    <property type="evidence" value="ECO:0007669"/>
    <property type="project" value="UniProtKB-KW"/>
</dbReference>
<dbReference type="PANTHER" id="PTHR47117">
    <property type="entry name" value="STAR-RELATED LIPID TRANSFER PROTEIN 9"/>
    <property type="match status" value="1"/>
</dbReference>
<dbReference type="AlphaFoldDB" id="A0A0G4LHI4"/>
<evidence type="ECO:0000313" key="7">
    <source>
        <dbReference type="Proteomes" id="UP000045706"/>
    </source>
</evidence>
<dbReference type="InterPro" id="IPR027417">
    <property type="entry name" value="P-loop_NTPase"/>
</dbReference>
<dbReference type="Gene3D" id="6.10.250.2520">
    <property type="match status" value="1"/>
</dbReference>
<dbReference type="PROSITE" id="PS50067">
    <property type="entry name" value="KINESIN_MOTOR_2"/>
    <property type="match status" value="1"/>
</dbReference>
<dbReference type="EMBL" id="CVQI01012058">
    <property type="protein sequence ID" value="CRK21492.1"/>
    <property type="molecule type" value="Genomic_DNA"/>
</dbReference>
<comment type="similarity">
    <text evidence="3 4">Belongs to the TRAFAC class myosin-kinesin ATPase superfamily. Kinesin family.</text>
</comment>
<dbReference type="PROSITE" id="PS00411">
    <property type="entry name" value="KINESIN_MOTOR_1"/>
    <property type="match status" value="1"/>
</dbReference>
<name>A0A0G4LHI4_VERLO</name>
<dbReference type="Pfam" id="PF16183">
    <property type="entry name" value="Kinesin_assoc"/>
    <property type="match status" value="1"/>
</dbReference>
<evidence type="ECO:0000256" key="1">
    <source>
        <dbReference type="ARBA" id="ARBA00022741"/>
    </source>
</evidence>